<dbReference type="KEGG" id="cqi:110705993"/>
<organism evidence="1 2">
    <name type="scientific">Chenopodium quinoa</name>
    <name type="common">Quinoa</name>
    <dbReference type="NCBI Taxonomy" id="63459"/>
    <lineage>
        <taxon>Eukaryota</taxon>
        <taxon>Viridiplantae</taxon>
        <taxon>Streptophyta</taxon>
        <taxon>Embryophyta</taxon>
        <taxon>Tracheophyta</taxon>
        <taxon>Spermatophyta</taxon>
        <taxon>Magnoliopsida</taxon>
        <taxon>eudicotyledons</taxon>
        <taxon>Gunneridae</taxon>
        <taxon>Pentapetalae</taxon>
        <taxon>Caryophyllales</taxon>
        <taxon>Chenopodiaceae</taxon>
        <taxon>Chenopodioideae</taxon>
        <taxon>Atripliceae</taxon>
        <taxon>Chenopodium</taxon>
    </lineage>
</organism>
<gene>
    <name evidence="1" type="primary">LOC110705993</name>
</gene>
<reference evidence="1" key="2">
    <citation type="submission" date="2021-03" db="UniProtKB">
        <authorList>
            <consortium name="EnsemblPlants"/>
        </authorList>
    </citation>
    <scope>IDENTIFICATION</scope>
</reference>
<proteinExistence type="predicted"/>
<dbReference type="OMA" id="ILMIVTE"/>
<evidence type="ECO:0000313" key="2">
    <source>
        <dbReference type="Proteomes" id="UP000596660"/>
    </source>
</evidence>
<dbReference type="AlphaFoldDB" id="A0A803MVS8"/>
<keyword evidence="2" id="KW-1185">Reference proteome</keyword>
<dbReference type="Proteomes" id="UP000596660">
    <property type="component" value="Unplaced"/>
</dbReference>
<sequence length="296" mass="33537">MEPNKEVPYPPGFFAAMAIDIAKHCFKYNTNPVQEMNFNDYVYFHSQSGKLTLHVVEYDILRKIVANPKQEQHRMDRLMMVNEAGEIFPAHLPNIADVVGKSKVQAAIREMEKDDNVEYEGITKIVSKLLMDKIDSKPIIPTNGPIYSLGVAGFKTEFSSYTNDVLFLQVRSPITEINYSVFRDQFIPDDLTSRYQSVSLCPELDGNKKKLDIGVAVVLWNVQRITRPSFVDHFEQIVATHNPILMIVTEVGATSTNCERILAKLGTTMSWRHDAGGGLLRGTVVFWDPQRVIRPC</sequence>
<reference evidence="1" key="1">
    <citation type="journal article" date="2017" name="Nature">
        <title>The genome of Chenopodium quinoa.</title>
        <authorList>
            <person name="Jarvis D.E."/>
            <person name="Ho Y.S."/>
            <person name="Lightfoot D.J."/>
            <person name="Schmoeckel S.M."/>
            <person name="Li B."/>
            <person name="Borm T.J.A."/>
            <person name="Ohyanagi H."/>
            <person name="Mineta K."/>
            <person name="Michell C.T."/>
            <person name="Saber N."/>
            <person name="Kharbatia N.M."/>
            <person name="Rupper R.R."/>
            <person name="Sharp A.R."/>
            <person name="Dally N."/>
            <person name="Boughton B.A."/>
            <person name="Woo Y.H."/>
            <person name="Gao G."/>
            <person name="Schijlen E.G.W.M."/>
            <person name="Guo X."/>
            <person name="Momin A.A."/>
            <person name="Negrao S."/>
            <person name="Al-Babili S."/>
            <person name="Gehring C."/>
            <person name="Roessner U."/>
            <person name="Jung C."/>
            <person name="Murphy K."/>
            <person name="Arold S.T."/>
            <person name="Gojobori T."/>
            <person name="van der Linden C.G."/>
            <person name="van Loo E.N."/>
            <person name="Jellen E.N."/>
            <person name="Maughan P.J."/>
            <person name="Tester M."/>
        </authorList>
    </citation>
    <scope>NUCLEOTIDE SEQUENCE [LARGE SCALE GENOMIC DNA]</scope>
    <source>
        <strain evidence="1">cv. PI 614886</strain>
    </source>
</reference>
<dbReference type="EnsemblPlants" id="AUR62036005-RA">
    <property type="protein sequence ID" value="AUR62036005-RA:cds"/>
    <property type="gene ID" value="AUR62036005"/>
</dbReference>
<dbReference type="RefSeq" id="XP_021739603.1">
    <property type="nucleotide sequence ID" value="XM_021883911.1"/>
</dbReference>
<name>A0A803MVS8_CHEQI</name>
<dbReference type="GeneID" id="110705993"/>
<protein>
    <submittedName>
        <fullName evidence="1">Uncharacterized protein</fullName>
    </submittedName>
</protein>
<accession>A0A803MVS8</accession>
<evidence type="ECO:0000313" key="1">
    <source>
        <dbReference type="EnsemblPlants" id="AUR62036005-RA:cds"/>
    </source>
</evidence>
<dbReference type="Gramene" id="AUR62036005-RA">
    <property type="protein sequence ID" value="AUR62036005-RA:cds"/>
    <property type="gene ID" value="AUR62036005"/>
</dbReference>
<dbReference type="OrthoDB" id="1835615at2759"/>